<protein>
    <submittedName>
        <fullName evidence="1">Uncharacterized protein</fullName>
    </submittedName>
</protein>
<sequence length="337" mass="36390">MSNRSDNPPGLTVSHEDLPVEQEEPVVAKETPIPWKQVAPLVAIRLAEPINMTLILPFMYKMIEDFGVADSPEDISRYSSILYISYSISQLLTVMYWGRMSDRIGRRPILIAGSIGTLVVSILFGVCKSFNAALLVRLAAGAIAGNGTVMKSAMAEIADDTNRSRMMALLPLSWNFGCMVGSGIGGVFSNPATQYPGLFGNSKLFIYFPYLLPCLIGSVVAVYGLAVSVFNFKETLIKPTQSKQTESAASTEGTPLLAQTATATPAKPRTMRSLLTPLVVRVMTTNAMMCLSFAMCEVVYPIFAATDPRDGGLGLDPRSIGWSLGVEGIVVIYIQLV</sequence>
<evidence type="ECO:0000313" key="1">
    <source>
        <dbReference type="EMBL" id="KAJ2889805.1"/>
    </source>
</evidence>
<name>A0ACC1LYE4_9FUNG</name>
<accession>A0ACC1LYE4</accession>
<proteinExistence type="predicted"/>
<keyword evidence="2" id="KW-1185">Reference proteome</keyword>
<evidence type="ECO:0000313" key="2">
    <source>
        <dbReference type="Proteomes" id="UP001139981"/>
    </source>
</evidence>
<reference evidence="1" key="1">
    <citation type="submission" date="2022-07" db="EMBL/GenBank/DDBJ databases">
        <title>Phylogenomic reconstructions and comparative analyses of Kickxellomycotina fungi.</title>
        <authorList>
            <person name="Reynolds N.K."/>
            <person name="Stajich J.E."/>
            <person name="Barry K."/>
            <person name="Grigoriev I.V."/>
            <person name="Crous P."/>
            <person name="Smith M.E."/>
        </authorList>
    </citation>
    <scope>NUCLEOTIDE SEQUENCE</scope>
    <source>
        <strain evidence="1">CBS 190363</strain>
    </source>
</reference>
<comment type="caution">
    <text evidence="1">The sequence shown here is derived from an EMBL/GenBank/DDBJ whole genome shotgun (WGS) entry which is preliminary data.</text>
</comment>
<organism evidence="1 2">
    <name type="scientific">Coemansia aciculifera</name>
    <dbReference type="NCBI Taxonomy" id="417176"/>
    <lineage>
        <taxon>Eukaryota</taxon>
        <taxon>Fungi</taxon>
        <taxon>Fungi incertae sedis</taxon>
        <taxon>Zoopagomycota</taxon>
        <taxon>Kickxellomycotina</taxon>
        <taxon>Kickxellomycetes</taxon>
        <taxon>Kickxellales</taxon>
        <taxon>Kickxellaceae</taxon>
        <taxon>Coemansia</taxon>
    </lineage>
</organism>
<dbReference type="Proteomes" id="UP001139981">
    <property type="component" value="Unassembled WGS sequence"/>
</dbReference>
<dbReference type="EMBL" id="JANBVB010001651">
    <property type="protein sequence ID" value="KAJ2889805.1"/>
    <property type="molecule type" value="Genomic_DNA"/>
</dbReference>
<gene>
    <name evidence="1" type="ORF">IWW38_004488</name>
</gene>
<feature type="non-terminal residue" evidence="1">
    <location>
        <position position="337"/>
    </location>
</feature>